<feature type="domain" description="Phosphoribosyltransferase" evidence="2">
    <location>
        <begin position="51"/>
        <end position="126"/>
    </location>
</feature>
<comment type="caution">
    <text evidence="3">The sequence shown here is derived from an EMBL/GenBank/DDBJ whole genome shotgun (WGS) entry which is preliminary data.</text>
</comment>
<dbReference type="PANTHER" id="PTHR47505">
    <property type="entry name" value="DNA UTILIZATION PROTEIN YHGH"/>
    <property type="match status" value="1"/>
</dbReference>
<dbReference type="PANTHER" id="PTHR47505:SF1">
    <property type="entry name" value="DNA UTILIZATION PROTEIN YHGH"/>
    <property type="match status" value="1"/>
</dbReference>
<proteinExistence type="inferred from homology"/>
<dbReference type="Gene3D" id="3.40.50.2020">
    <property type="match status" value="1"/>
</dbReference>
<evidence type="ECO:0000259" key="2">
    <source>
        <dbReference type="Pfam" id="PF00156"/>
    </source>
</evidence>
<dbReference type="AlphaFoldDB" id="J9GC01"/>
<dbReference type="InterPro" id="IPR051910">
    <property type="entry name" value="ComF/GntX_DNA_util-trans"/>
</dbReference>
<comment type="similarity">
    <text evidence="1">Belongs to the ComF/GntX family.</text>
</comment>
<dbReference type="SUPFAM" id="SSF53271">
    <property type="entry name" value="PRTase-like"/>
    <property type="match status" value="1"/>
</dbReference>
<sequence>MAKDLTDTSFFEGIDVMLPVPLSPQKMRQRGYNQSERLAEGVRQVTGIPVDTQSVVRNTHTSTQTQVISIYEREKNVKEIFSVIHPKCLTGKHLLLIDDVLTTGSTIRSLAHAILKNVPEIKLSVLTLGLSHFHRHPLLPPYVEPQE</sequence>
<feature type="non-terminal residue" evidence="3">
    <location>
        <position position="147"/>
    </location>
</feature>
<gene>
    <name evidence="3" type="ORF">EVA_12601</name>
</gene>
<dbReference type="InterPro" id="IPR000836">
    <property type="entry name" value="PRTase_dom"/>
</dbReference>
<dbReference type="CDD" id="cd06223">
    <property type="entry name" value="PRTases_typeI"/>
    <property type="match status" value="1"/>
</dbReference>
<protein>
    <submittedName>
        <fullName evidence="3">Competence protein</fullName>
    </submittedName>
</protein>
<evidence type="ECO:0000313" key="3">
    <source>
        <dbReference type="EMBL" id="EJW99292.1"/>
    </source>
</evidence>
<dbReference type="InterPro" id="IPR029057">
    <property type="entry name" value="PRTase-like"/>
</dbReference>
<organism evidence="3">
    <name type="scientific">gut metagenome</name>
    <dbReference type="NCBI Taxonomy" id="749906"/>
    <lineage>
        <taxon>unclassified sequences</taxon>
        <taxon>metagenomes</taxon>
        <taxon>organismal metagenomes</taxon>
    </lineage>
</organism>
<dbReference type="Pfam" id="PF00156">
    <property type="entry name" value="Pribosyltran"/>
    <property type="match status" value="1"/>
</dbReference>
<accession>J9GC01</accession>
<evidence type="ECO:0000256" key="1">
    <source>
        <dbReference type="ARBA" id="ARBA00008007"/>
    </source>
</evidence>
<reference evidence="3" key="1">
    <citation type="journal article" date="2012" name="PLoS ONE">
        <title>Gene sets for utilization of primary and secondary nutrition supplies in the distal gut of endangered iberian lynx.</title>
        <authorList>
            <person name="Alcaide M."/>
            <person name="Messina E."/>
            <person name="Richter M."/>
            <person name="Bargiela R."/>
            <person name="Peplies J."/>
            <person name="Huws S.A."/>
            <person name="Newbold C.J."/>
            <person name="Golyshin P.N."/>
            <person name="Simon M.A."/>
            <person name="Lopez G."/>
            <person name="Yakimov M.M."/>
            <person name="Ferrer M."/>
        </authorList>
    </citation>
    <scope>NUCLEOTIDE SEQUENCE</scope>
</reference>
<dbReference type="EMBL" id="AMCI01003873">
    <property type="protein sequence ID" value="EJW99292.1"/>
    <property type="molecule type" value="Genomic_DNA"/>
</dbReference>
<name>J9GC01_9ZZZZ</name>